<proteinExistence type="predicted"/>
<organism evidence="1 2">
    <name type="scientific">Massilia rubra</name>
    <dbReference type="NCBI Taxonomy" id="2607910"/>
    <lineage>
        <taxon>Bacteria</taxon>
        <taxon>Pseudomonadati</taxon>
        <taxon>Pseudomonadota</taxon>
        <taxon>Betaproteobacteria</taxon>
        <taxon>Burkholderiales</taxon>
        <taxon>Oxalobacteraceae</taxon>
        <taxon>Telluria group</taxon>
        <taxon>Massilia</taxon>
    </lineage>
</organism>
<reference evidence="1 2" key="1">
    <citation type="submission" date="2019-09" db="EMBL/GenBank/DDBJ databases">
        <title>Taxonomy of Antarctic Massilia spp.: description of Massilia rubra sp. nov., Massilia aquatica sp. nov., Massilia mucilaginosa sp. nov., Massilia frigida sp. nov. isolated from streams, lakes and regoliths.</title>
        <authorList>
            <person name="Holochova P."/>
            <person name="Sedlacek I."/>
            <person name="Kralova S."/>
            <person name="Maslanova I."/>
            <person name="Busse H.-J."/>
            <person name="Stankova E."/>
            <person name="Vrbovska V."/>
            <person name="Kovarovic V."/>
            <person name="Bartak M."/>
            <person name="Svec P."/>
            <person name="Pantucek R."/>
        </authorList>
    </citation>
    <scope>NUCLEOTIDE SEQUENCE [LARGE SCALE GENOMIC DNA]</scope>
    <source>
        <strain evidence="1 2">CCM 8692</strain>
    </source>
</reference>
<dbReference type="EMBL" id="VUYU01000044">
    <property type="protein sequence ID" value="NHZ38290.1"/>
    <property type="molecule type" value="Genomic_DNA"/>
</dbReference>
<keyword evidence="2" id="KW-1185">Reference proteome</keyword>
<protein>
    <submittedName>
        <fullName evidence="1">DUF2867 domain-containing protein</fullName>
    </submittedName>
</protein>
<accession>A0ABX0LZL4</accession>
<dbReference type="Pfam" id="PF11066">
    <property type="entry name" value="DUF2867"/>
    <property type="match status" value="1"/>
</dbReference>
<dbReference type="Proteomes" id="UP000785613">
    <property type="component" value="Unassembled WGS sequence"/>
</dbReference>
<comment type="caution">
    <text evidence="1">The sequence shown here is derived from an EMBL/GenBank/DDBJ whole genome shotgun (WGS) entry which is preliminary data.</text>
</comment>
<gene>
    <name evidence="1" type="ORF">F0185_32595</name>
</gene>
<sequence length="474" mass="51607">MLSMIKVVQTFPSVRIPSSSGGLPVEVSLIAQLVHGSGNHLFASVSARQQQHQEFVDELDEPSAKLGGTDFDKGDPTSLYSFVVGPKGHPFHRHAGHRIFTAISGSGGAQLRFSSASTAQIDEDPQSFLRALQCINIPPDCMFTVRFGGETWHQFAPLTRNSPHPVFFALSCHTNELGGDLSEELRQQVMANEASIPSLTSLLPQAVADLLDAAMAKGQVATVDLSLEAPPGTLQRAMCYTARGSIGTILGKWGAWRRSKGYVSHQGDGAEVRELDATPPGSLLLKQFEGTPFHHEDTFTLTMPLANFQEKNAAALLTRLLDGFMENPPRGVTRMMAVRNVLVRPMGLRTSSLGCPVSSLLSPDKSRLFANRFPVLEQGTDEHNTRAQVVLGADDKHLSFRSCVAARIVKGGQVEFSLGSRVRCKNLFGRFYMWAIDRTHRAYVTPTMLRMAVEHAKVSVVADSMDGAAVIFPQ</sequence>
<evidence type="ECO:0000313" key="1">
    <source>
        <dbReference type="EMBL" id="NHZ38290.1"/>
    </source>
</evidence>
<dbReference type="InterPro" id="IPR021295">
    <property type="entry name" value="DUF2867"/>
</dbReference>
<name>A0ABX0LZL4_9BURK</name>
<evidence type="ECO:0000313" key="2">
    <source>
        <dbReference type="Proteomes" id="UP000785613"/>
    </source>
</evidence>